<accession>A0A3N0BV50</accession>
<evidence type="ECO:0000313" key="2">
    <source>
        <dbReference type="Proteomes" id="UP000273807"/>
    </source>
</evidence>
<dbReference type="Proteomes" id="UP000273807">
    <property type="component" value="Unassembled WGS sequence"/>
</dbReference>
<evidence type="ECO:0000313" key="1">
    <source>
        <dbReference type="EMBL" id="RNL53304.1"/>
    </source>
</evidence>
<organism evidence="1 2">
    <name type="scientific">Arthrobacter oryzae</name>
    <dbReference type="NCBI Taxonomy" id="409290"/>
    <lineage>
        <taxon>Bacteria</taxon>
        <taxon>Bacillati</taxon>
        <taxon>Actinomycetota</taxon>
        <taxon>Actinomycetes</taxon>
        <taxon>Micrococcales</taxon>
        <taxon>Micrococcaceae</taxon>
        <taxon>Arthrobacter</taxon>
    </lineage>
</organism>
<proteinExistence type="predicted"/>
<gene>
    <name evidence="1" type="ORF">D7003_12440</name>
</gene>
<reference evidence="1 2" key="1">
    <citation type="submission" date="2018-10" db="EMBL/GenBank/DDBJ databases">
        <title>Genome sequencing of Arthrobacter oryzae TNB02.</title>
        <authorList>
            <person name="Cho Y.-J."/>
            <person name="Cho A."/>
            <person name="Kim O.-S."/>
        </authorList>
    </citation>
    <scope>NUCLEOTIDE SEQUENCE [LARGE SCALE GENOMIC DNA]</scope>
    <source>
        <strain evidence="1 2">TNB02</strain>
    </source>
</reference>
<dbReference type="EMBL" id="RBED01000106">
    <property type="protein sequence ID" value="RNL53304.1"/>
    <property type="molecule type" value="Genomic_DNA"/>
</dbReference>
<name>A0A3N0BV50_9MICC</name>
<keyword evidence="2" id="KW-1185">Reference proteome</keyword>
<protein>
    <submittedName>
        <fullName evidence="1">Uncharacterized protein</fullName>
    </submittedName>
</protein>
<sequence length="60" mass="6497">MCNSLTGSFLIPFGLRGLLDGAGRLAVPEHAQARRQFQWKPIAGYLIAGTGDQRVDLKIA</sequence>
<comment type="caution">
    <text evidence="1">The sequence shown here is derived from an EMBL/GenBank/DDBJ whole genome shotgun (WGS) entry which is preliminary data.</text>
</comment>
<dbReference type="AlphaFoldDB" id="A0A3N0BV50"/>